<dbReference type="SMART" id="SM00409">
    <property type="entry name" value="IG"/>
    <property type="match status" value="2"/>
</dbReference>
<evidence type="ECO:0000256" key="10">
    <source>
        <dbReference type="ARBA" id="ARBA00023319"/>
    </source>
</evidence>
<feature type="transmembrane region" description="Helical" evidence="12">
    <location>
        <begin position="123"/>
        <end position="143"/>
    </location>
</feature>
<accession>A0A3B5R9D9</accession>
<evidence type="ECO:0000313" key="14">
    <source>
        <dbReference type="Ensembl" id="ENSXMAP00000040232.1"/>
    </source>
</evidence>
<dbReference type="InterPro" id="IPR013783">
    <property type="entry name" value="Ig-like_fold"/>
</dbReference>
<keyword evidence="15" id="KW-1185">Reference proteome</keyword>
<reference evidence="14" key="3">
    <citation type="submission" date="2025-08" db="UniProtKB">
        <authorList>
            <consortium name="Ensembl"/>
        </authorList>
    </citation>
    <scope>IDENTIFICATION</scope>
    <source>
        <strain evidence="14">JP 163 A</strain>
    </source>
</reference>
<feature type="region of interest" description="Disordered" evidence="11">
    <location>
        <begin position="1"/>
        <end position="23"/>
    </location>
</feature>
<keyword evidence="7" id="KW-1015">Disulfide bond</keyword>
<dbReference type="GO" id="GO:0071222">
    <property type="term" value="P:cellular response to lipopolysaccharide"/>
    <property type="evidence" value="ECO:0007669"/>
    <property type="project" value="TreeGrafter"/>
</dbReference>
<dbReference type="Proteomes" id="UP000002852">
    <property type="component" value="Unassembled WGS sequence"/>
</dbReference>
<evidence type="ECO:0000256" key="12">
    <source>
        <dbReference type="SAM" id="Phobius"/>
    </source>
</evidence>
<dbReference type="GeneTree" id="ENSGT00940000154641"/>
<evidence type="ECO:0000256" key="8">
    <source>
        <dbReference type="ARBA" id="ARBA00023170"/>
    </source>
</evidence>
<dbReference type="GO" id="GO:0007166">
    <property type="term" value="P:cell surface receptor signaling pathway"/>
    <property type="evidence" value="ECO:0007669"/>
    <property type="project" value="TreeGrafter"/>
</dbReference>
<evidence type="ECO:0000256" key="7">
    <source>
        <dbReference type="ARBA" id="ARBA00023157"/>
    </source>
</evidence>
<dbReference type="InterPro" id="IPR003599">
    <property type="entry name" value="Ig_sub"/>
</dbReference>
<dbReference type="FunFam" id="2.60.40.10:FF:000142">
    <property type="entry name" value="V-set domain-containing T-cell activation inhibitor 1"/>
    <property type="match status" value="1"/>
</dbReference>
<keyword evidence="8" id="KW-0675">Receptor</keyword>
<evidence type="ECO:0000256" key="1">
    <source>
        <dbReference type="ARBA" id="ARBA00004251"/>
    </source>
</evidence>
<dbReference type="InterPro" id="IPR007110">
    <property type="entry name" value="Ig-like_dom"/>
</dbReference>
<evidence type="ECO:0000259" key="13">
    <source>
        <dbReference type="PROSITE" id="PS50835"/>
    </source>
</evidence>
<dbReference type="Pfam" id="PF07686">
    <property type="entry name" value="V-set"/>
    <property type="match status" value="2"/>
</dbReference>
<dbReference type="InterPro" id="IPR053896">
    <property type="entry name" value="BTN3A2-like_Ig-C"/>
</dbReference>
<dbReference type="GO" id="GO:0031295">
    <property type="term" value="P:T cell costimulation"/>
    <property type="evidence" value="ECO:0007669"/>
    <property type="project" value="TreeGrafter"/>
</dbReference>
<dbReference type="GO" id="GO:0042130">
    <property type="term" value="P:negative regulation of T cell proliferation"/>
    <property type="evidence" value="ECO:0007669"/>
    <property type="project" value="TreeGrafter"/>
</dbReference>
<keyword evidence="2" id="KW-1003">Cell membrane</keyword>
<evidence type="ECO:0000313" key="15">
    <source>
        <dbReference type="Proteomes" id="UP000002852"/>
    </source>
</evidence>
<evidence type="ECO:0000256" key="4">
    <source>
        <dbReference type="ARBA" id="ARBA00022729"/>
    </source>
</evidence>
<dbReference type="SUPFAM" id="SSF48726">
    <property type="entry name" value="Immunoglobulin"/>
    <property type="match status" value="4"/>
</dbReference>
<evidence type="ECO:0000256" key="5">
    <source>
        <dbReference type="ARBA" id="ARBA00022989"/>
    </source>
</evidence>
<keyword evidence="6 12" id="KW-0472">Membrane</keyword>
<feature type="domain" description="Ig-like" evidence="13">
    <location>
        <begin position="328"/>
        <end position="410"/>
    </location>
</feature>
<evidence type="ECO:0000256" key="3">
    <source>
        <dbReference type="ARBA" id="ARBA00022692"/>
    </source>
</evidence>
<dbReference type="GO" id="GO:0009897">
    <property type="term" value="C:external side of plasma membrane"/>
    <property type="evidence" value="ECO:0007669"/>
    <property type="project" value="TreeGrafter"/>
</dbReference>
<dbReference type="Gene3D" id="2.60.40.10">
    <property type="entry name" value="Immunoglobulins"/>
    <property type="match status" value="4"/>
</dbReference>
<dbReference type="InterPro" id="IPR013106">
    <property type="entry name" value="Ig_V-set"/>
</dbReference>
<evidence type="ECO:0000256" key="11">
    <source>
        <dbReference type="SAM" id="MobiDB-lite"/>
    </source>
</evidence>
<dbReference type="SMART" id="SM00406">
    <property type="entry name" value="IGv"/>
    <property type="match status" value="2"/>
</dbReference>
<dbReference type="InterPro" id="IPR051713">
    <property type="entry name" value="T-cell_Activation_Regulation"/>
</dbReference>
<comment type="subcellular location">
    <subcellularLocation>
        <location evidence="1">Cell membrane</location>
        <topology evidence="1">Single-pass type I membrane protein</topology>
    </subcellularLocation>
</comment>
<keyword evidence="3 12" id="KW-0812">Transmembrane</keyword>
<name>A0A3B5R9D9_XIPMA</name>
<sequence length="480" mass="55231">PPQDPSDLKPRSEGSGFPPQHHSTQLSSVFIISVSETSMSCVLNQDCILPCRIRNRVTNMTWEREKSLIVSYDQGNISYSESFRSRASLIEDQISRGNGDLLLRGVKVDDEGTYWCHVKINDFLFFGSFFCLIILHFLILPAAPVSDIRIHQDGNRITCSSEGIYPQPELTWSTEPPSNTTLQNRTTVHQTEEKLYDISSSLTVPDGSDRIYSCTIRTRRNQRRATLNIPGPENPTVTCVFRQSCILPCNVDPSSDTILRWDHLTSREHNVHSYYDSEDQLGRQDQQFKGRTSLFKDLISRGNASLKLTGVKIQDEGRYRCYSSTERGINIKKVENRIICSSEDIYPKPELTWFIYPPSELELHNRTTVHQTEEQLYSISSSLLVSDSFKDQIYSCTVSSGRNRIRLHLSFLDYFCRLAVLVQDDLDGQHEEGNKKQELKQLRNCLFIYIYIYIYIFTKHPKDDPYILLKVIFSVVSCFI</sequence>
<keyword evidence="5 12" id="KW-1133">Transmembrane helix</keyword>
<dbReference type="PROSITE" id="PS50835">
    <property type="entry name" value="IG_LIKE"/>
    <property type="match status" value="4"/>
</dbReference>
<evidence type="ECO:0000256" key="9">
    <source>
        <dbReference type="ARBA" id="ARBA00023180"/>
    </source>
</evidence>
<reference evidence="15" key="1">
    <citation type="submission" date="2012-01" db="EMBL/GenBank/DDBJ databases">
        <authorList>
            <person name="Walter R."/>
            <person name="Schartl M."/>
            <person name="Warren W."/>
        </authorList>
    </citation>
    <scope>NUCLEOTIDE SEQUENCE [LARGE SCALE GENOMIC DNA]</scope>
    <source>
        <strain evidence="15">JP 163 A</strain>
    </source>
</reference>
<reference evidence="14" key="4">
    <citation type="submission" date="2025-09" db="UniProtKB">
        <authorList>
            <consortium name="Ensembl"/>
        </authorList>
    </citation>
    <scope>IDENTIFICATION</scope>
    <source>
        <strain evidence="14">JP 163 A</strain>
    </source>
</reference>
<dbReference type="Pfam" id="PF08205">
    <property type="entry name" value="C2-set_2"/>
    <property type="match status" value="1"/>
</dbReference>
<feature type="domain" description="Ig-like" evidence="13">
    <location>
        <begin position="19"/>
        <end position="118"/>
    </location>
</feature>
<dbReference type="GO" id="GO:0006955">
    <property type="term" value="P:immune response"/>
    <property type="evidence" value="ECO:0007669"/>
    <property type="project" value="TreeGrafter"/>
</dbReference>
<evidence type="ECO:0000256" key="6">
    <source>
        <dbReference type="ARBA" id="ARBA00023136"/>
    </source>
</evidence>
<dbReference type="Pfam" id="PF22705">
    <property type="entry name" value="C2-set_3"/>
    <property type="match status" value="1"/>
</dbReference>
<keyword evidence="4" id="KW-0732">Signal</keyword>
<dbReference type="GO" id="GO:0042102">
    <property type="term" value="P:positive regulation of T cell proliferation"/>
    <property type="evidence" value="ECO:0007669"/>
    <property type="project" value="TreeGrafter"/>
</dbReference>
<dbReference type="InterPro" id="IPR013162">
    <property type="entry name" value="CD80_C2-set"/>
</dbReference>
<feature type="domain" description="Ig-like" evidence="13">
    <location>
        <begin position="231"/>
        <end position="321"/>
    </location>
</feature>
<dbReference type="PANTHER" id="PTHR25466">
    <property type="entry name" value="T-LYMPHOCYTE ACTIVATION ANTIGEN"/>
    <property type="match status" value="1"/>
</dbReference>
<reference evidence="15" key="2">
    <citation type="journal article" date="2013" name="Nat. Genet.">
        <title>The genome of the platyfish, Xiphophorus maculatus, provides insights into evolutionary adaptation and several complex traits.</title>
        <authorList>
            <person name="Schartl M."/>
            <person name="Walter R.B."/>
            <person name="Shen Y."/>
            <person name="Garcia T."/>
            <person name="Catchen J."/>
            <person name="Amores A."/>
            <person name="Braasch I."/>
            <person name="Chalopin D."/>
            <person name="Volff J.N."/>
            <person name="Lesch K.P."/>
            <person name="Bisazza A."/>
            <person name="Minx P."/>
            <person name="Hillier L."/>
            <person name="Wilson R.K."/>
            <person name="Fuerstenberg S."/>
            <person name="Boore J."/>
            <person name="Searle S."/>
            <person name="Postlethwait J.H."/>
            <person name="Warren W.C."/>
        </authorList>
    </citation>
    <scope>NUCLEOTIDE SEQUENCE [LARGE SCALE GENOMIC DNA]</scope>
    <source>
        <strain evidence="15">JP 163 A</strain>
    </source>
</reference>
<dbReference type="AlphaFoldDB" id="A0A3B5R9D9"/>
<dbReference type="Ensembl" id="ENSXMAT00000024658.1">
    <property type="protein sequence ID" value="ENSXMAP00000040232.1"/>
    <property type="gene ID" value="ENSXMAG00000004729.2"/>
</dbReference>
<dbReference type="PANTHER" id="PTHR25466:SF14">
    <property type="entry name" value="BUTYROPHILIN SUBFAMILY 2 MEMBER A2-LIKE-RELATED"/>
    <property type="match status" value="1"/>
</dbReference>
<feature type="domain" description="Ig-like" evidence="13">
    <location>
        <begin position="144"/>
        <end position="228"/>
    </location>
</feature>
<dbReference type="InterPro" id="IPR036179">
    <property type="entry name" value="Ig-like_dom_sf"/>
</dbReference>
<feature type="compositionally biased region" description="Basic and acidic residues" evidence="11">
    <location>
        <begin position="1"/>
        <end position="12"/>
    </location>
</feature>
<organism evidence="14 15">
    <name type="scientific">Xiphophorus maculatus</name>
    <name type="common">Southern platyfish</name>
    <name type="synonym">Platypoecilus maculatus</name>
    <dbReference type="NCBI Taxonomy" id="8083"/>
    <lineage>
        <taxon>Eukaryota</taxon>
        <taxon>Metazoa</taxon>
        <taxon>Chordata</taxon>
        <taxon>Craniata</taxon>
        <taxon>Vertebrata</taxon>
        <taxon>Euteleostomi</taxon>
        <taxon>Actinopterygii</taxon>
        <taxon>Neopterygii</taxon>
        <taxon>Teleostei</taxon>
        <taxon>Neoteleostei</taxon>
        <taxon>Acanthomorphata</taxon>
        <taxon>Ovalentaria</taxon>
        <taxon>Atherinomorphae</taxon>
        <taxon>Cyprinodontiformes</taxon>
        <taxon>Poeciliidae</taxon>
        <taxon>Poeciliinae</taxon>
        <taxon>Xiphophorus</taxon>
    </lineage>
</organism>
<proteinExistence type="predicted"/>
<dbReference type="InParanoid" id="A0A3B5R9D9"/>
<protein>
    <recommendedName>
        <fullName evidence="13">Ig-like domain-containing protein</fullName>
    </recommendedName>
</protein>
<evidence type="ECO:0000256" key="2">
    <source>
        <dbReference type="ARBA" id="ARBA00022475"/>
    </source>
</evidence>
<keyword evidence="9" id="KW-0325">Glycoprotein</keyword>
<keyword evidence="10" id="KW-0393">Immunoglobulin domain</keyword>